<evidence type="ECO:0000313" key="1">
    <source>
        <dbReference type="EMBL" id="KAD4888574.1"/>
    </source>
</evidence>
<protein>
    <submittedName>
        <fullName evidence="1">Uncharacterized protein</fullName>
    </submittedName>
</protein>
<sequence>MAMVVKLKYDEWNSHEISNMFLKKKKKIEIEIISPVAAGCNEIYQEIAAGDGVDWIREVKVQLLCPL</sequence>
<evidence type="ECO:0000313" key="2">
    <source>
        <dbReference type="Proteomes" id="UP000326396"/>
    </source>
</evidence>
<dbReference type="EMBL" id="SZYD01000011">
    <property type="protein sequence ID" value="KAD4888574.1"/>
    <property type="molecule type" value="Genomic_DNA"/>
</dbReference>
<organism evidence="1 2">
    <name type="scientific">Mikania micrantha</name>
    <name type="common">bitter vine</name>
    <dbReference type="NCBI Taxonomy" id="192012"/>
    <lineage>
        <taxon>Eukaryota</taxon>
        <taxon>Viridiplantae</taxon>
        <taxon>Streptophyta</taxon>
        <taxon>Embryophyta</taxon>
        <taxon>Tracheophyta</taxon>
        <taxon>Spermatophyta</taxon>
        <taxon>Magnoliopsida</taxon>
        <taxon>eudicotyledons</taxon>
        <taxon>Gunneridae</taxon>
        <taxon>Pentapetalae</taxon>
        <taxon>asterids</taxon>
        <taxon>campanulids</taxon>
        <taxon>Asterales</taxon>
        <taxon>Asteraceae</taxon>
        <taxon>Asteroideae</taxon>
        <taxon>Heliantheae alliance</taxon>
        <taxon>Eupatorieae</taxon>
        <taxon>Mikania</taxon>
    </lineage>
</organism>
<accession>A0A5N6NI06</accession>
<dbReference type="Proteomes" id="UP000326396">
    <property type="component" value="Linkage Group LG19"/>
</dbReference>
<dbReference type="AlphaFoldDB" id="A0A5N6NI06"/>
<keyword evidence="2" id="KW-1185">Reference proteome</keyword>
<name>A0A5N6NI06_9ASTR</name>
<reference evidence="1 2" key="1">
    <citation type="submission" date="2019-05" db="EMBL/GenBank/DDBJ databases">
        <title>Mikania micrantha, genome provides insights into the molecular mechanism of rapid growth.</title>
        <authorList>
            <person name="Liu B."/>
        </authorList>
    </citation>
    <scope>NUCLEOTIDE SEQUENCE [LARGE SCALE GENOMIC DNA]</scope>
    <source>
        <strain evidence="1">NLD-2019</strain>
        <tissue evidence="1">Leaf</tissue>
    </source>
</reference>
<comment type="caution">
    <text evidence="1">The sequence shown here is derived from an EMBL/GenBank/DDBJ whole genome shotgun (WGS) entry which is preliminary data.</text>
</comment>
<gene>
    <name evidence="1" type="ORF">E3N88_20647</name>
</gene>
<proteinExistence type="predicted"/>